<organism evidence="2">
    <name type="scientific">viral metagenome</name>
    <dbReference type="NCBI Taxonomy" id="1070528"/>
    <lineage>
        <taxon>unclassified sequences</taxon>
        <taxon>metagenomes</taxon>
        <taxon>organismal metagenomes</taxon>
    </lineage>
</organism>
<keyword evidence="1" id="KW-0812">Transmembrane</keyword>
<protein>
    <submittedName>
        <fullName evidence="2">Uncharacterized protein</fullName>
    </submittedName>
</protein>
<accession>A0A6C0D115</accession>
<keyword evidence="1" id="KW-1133">Transmembrane helix</keyword>
<keyword evidence="1" id="KW-0472">Membrane</keyword>
<evidence type="ECO:0000313" key="2">
    <source>
        <dbReference type="EMBL" id="QHT10112.1"/>
    </source>
</evidence>
<dbReference type="EMBL" id="MN739518">
    <property type="protein sequence ID" value="QHT10112.1"/>
    <property type="molecule type" value="Genomic_DNA"/>
</dbReference>
<reference evidence="2" key="1">
    <citation type="journal article" date="2020" name="Nature">
        <title>Giant virus diversity and host interactions through global metagenomics.</title>
        <authorList>
            <person name="Schulz F."/>
            <person name="Roux S."/>
            <person name="Paez-Espino D."/>
            <person name="Jungbluth S."/>
            <person name="Walsh D.A."/>
            <person name="Denef V.J."/>
            <person name="McMahon K.D."/>
            <person name="Konstantinidis K.T."/>
            <person name="Eloe-Fadrosh E.A."/>
            <person name="Kyrpides N.C."/>
            <person name="Woyke T."/>
        </authorList>
    </citation>
    <scope>NUCLEOTIDE SEQUENCE</scope>
    <source>
        <strain evidence="2">GVMAG-M-3300023174-104</strain>
    </source>
</reference>
<name>A0A6C0D115_9ZZZZ</name>
<proteinExistence type="predicted"/>
<dbReference type="AlphaFoldDB" id="A0A6C0D115"/>
<evidence type="ECO:0000256" key="1">
    <source>
        <dbReference type="SAM" id="Phobius"/>
    </source>
</evidence>
<feature type="transmembrane region" description="Helical" evidence="1">
    <location>
        <begin position="6"/>
        <end position="25"/>
    </location>
</feature>
<sequence length="358" mass="42894">MQKFELFLVILILSIVFICCVFFFYRLYEHQKHSQLLTTRLHRPVNDTTDPYLLYRYHHHPHDTFLSKYPDHVHEIRNNTKSMSIIITGLIRNHGKPIIHQLVTYWIPLWKNNFKNYSILLLENDSNDNTRHLLKSMETTYTPHVTILSFPYSTPNFHQHKVASMERTNMMAVLRNELLSHLYEMEGMNKINLLDESTVVLMMDPDLIGVMYEDSFLHGVYTLYRNPSFIGVGCNTITDDHRIFDTFPFVPIHDSFEWNTEKDKNKHDDYIQQRYSQMVVWERSKPLVMQSTFNGMMLYSFSRLMKQTNTRSFYYYYPMISNQEENSICEHTRFHLQFPEGSIAIDPLWIFQLKKNLF</sequence>